<name>A0ABS9T8N0_9PSEU</name>
<dbReference type="InterPro" id="IPR036390">
    <property type="entry name" value="WH_DNA-bd_sf"/>
</dbReference>
<evidence type="ECO:0000313" key="6">
    <source>
        <dbReference type="EMBL" id="MCH6164895.1"/>
    </source>
</evidence>
<dbReference type="PROSITE" id="PS50931">
    <property type="entry name" value="HTH_LYSR"/>
    <property type="match status" value="1"/>
</dbReference>
<keyword evidence="3" id="KW-0238">DNA-binding</keyword>
<evidence type="ECO:0000313" key="7">
    <source>
        <dbReference type="Proteomes" id="UP001299970"/>
    </source>
</evidence>
<dbReference type="PRINTS" id="PR00039">
    <property type="entry name" value="HTHLYSR"/>
</dbReference>
<dbReference type="SUPFAM" id="SSF46785">
    <property type="entry name" value="Winged helix' DNA-binding domain"/>
    <property type="match status" value="1"/>
</dbReference>
<dbReference type="Gene3D" id="3.40.190.10">
    <property type="entry name" value="Periplasmic binding protein-like II"/>
    <property type="match status" value="2"/>
</dbReference>
<evidence type="ECO:0000256" key="2">
    <source>
        <dbReference type="ARBA" id="ARBA00023015"/>
    </source>
</evidence>
<dbReference type="PANTHER" id="PTHR30346">
    <property type="entry name" value="TRANSCRIPTIONAL DUAL REGULATOR HCAR-RELATED"/>
    <property type="match status" value="1"/>
</dbReference>
<dbReference type="RefSeq" id="WP_241034916.1">
    <property type="nucleotide sequence ID" value="NZ_BAAAJF010000009.1"/>
</dbReference>
<proteinExistence type="inferred from homology"/>
<dbReference type="SUPFAM" id="SSF53850">
    <property type="entry name" value="Periplasmic binding protein-like II"/>
    <property type="match status" value="1"/>
</dbReference>
<dbReference type="CDD" id="cd08414">
    <property type="entry name" value="PBP2_LTTR_aromatics_like"/>
    <property type="match status" value="1"/>
</dbReference>
<accession>A0ABS9T8N0</accession>
<reference evidence="6 7" key="1">
    <citation type="submission" date="2022-03" db="EMBL/GenBank/DDBJ databases">
        <title>Pseudonocardia alaer sp. nov., a novel actinomycete isolated from reed forest soil.</title>
        <authorList>
            <person name="Wang L."/>
        </authorList>
    </citation>
    <scope>NUCLEOTIDE SEQUENCE [LARGE SCALE GENOMIC DNA]</scope>
    <source>
        <strain evidence="6 7">Y-16303</strain>
    </source>
</reference>
<evidence type="ECO:0000259" key="5">
    <source>
        <dbReference type="PROSITE" id="PS50931"/>
    </source>
</evidence>
<feature type="domain" description="HTH lysR-type" evidence="5">
    <location>
        <begin position="3"/>
        <end position="60"/>
    </location>
</feature>
<dbReference type="Pfam" id="PF03466">
    <property type="entry name" value="LysR_substrate"/>
    <property type="match status" value="1"/>
</dbReference>
<dbReference type="InterPro" id="IPR005119">
    <property type="entry name" value="LysR_subst-bd"/>
</dbReference>
<dbReference type="Pfam" id="PF00126">
    <property type="entry name" value="HTH_1"/>
    <property type="match status" value="1"/>
</dbReference>
<organism evidence="6 7">
    <name type="scientific">Pseudonocardia alaniniphila</name>
    <dbReference type="NCBI Taxonomy" id="75291"/>
    <lineage>
        <taxon>Bacteria</taxon>
        <taxon>Bacillati</taxon>
        <taxon>Actinomycetota</taxon>
        <taxon>Actinomycetes</taxon>
        <taxon>Pseudonocardiales</taxon>
        <taxon>Pseudonocardiaceae</taxon>
        <taxon>Pseudonocardia</taxon>
    </lineage>
</organism>
<keyword evidence="7" id="KW-1185">Reference proteome</keyword>
<sequence>MDLDLRKLRYFVAVADKLHFGRAADELHIAQPVLSRQIRALEKDLGTPLFTRDSHGVTLTDAGRQLLTDAGPLLASTHAVRRRVAVAAHGSQRLMVGFRAGVAVTPAVRQFATRHPDVVVDMQRIEWDDQARMLLDGRIDVGYVRPPIDETGLRVAPLYTEPRVAVLPAGHRLAGKEHITEADLAGEPLLWSADRGPQPTKRPHPDAGYLVREVDETLEHVAAGRGISFLARSATVFYTHPEVAYVPIPDLAPDQVCLAVAASRTSPMLDDFLAAAHATAEITAECGNYEMWQLGGGAVPSPVERLD</sequence>
<dbReference type="Proteomes" id="UP001299970">
    <property type="component" value="Unassembled WGS sequence"/>
</dbReference>
<keyword evidence="4" id="KW-0804">Transcription</keyword>
<dbReference type="EMBL" id="JAKXMK010000003">
    <property type="protein sequence ID" value="MCH6164895.1"/>
    <property type="molecule type" value="Genomic_DNA"/>
</dbReference>
<dbReference type="InterPro" id="IPR036388">
    <property type="entry name" value="WH-like_DNA-bd_sf"/>
</dbReference>
<comment type="similarity">
    <text evidence="1">Belongs to the LysR transcriptional regulatory family.</text>
</comment>
<dbReference type="PANTHER" id="PTHR30346:SF0">
    <property type="entry name" value="HCA OPERON TRANSCRIPTIONAL ACTIVATOR HCAR"/>
    <property type="match status" value="1"/>
</dbReference>
<keyword evidence="2" id="KW-0805">Transcription regulation</keyword>
<gene>
    <name evidence="6" type="ORF">MMF94_04285</name>
</gene>
<evidence type="ECO:0000256" key="3">
    <source>
        <dbReference type="ARBA" id="ARBA00023125"/>
    </source>
</evidence>
<evidence type="ECO:0000256" key="4">
    <source>
        <dbReference type="ARBA" id="ARBA00023163"/>
    </source>
</evidence>
<dbReference type="InterPro" id="IPR000847">
    <property type="entry name" value="LysR_HTH_N"/>
</dbReference>
<comment type="caution">
    <text evidence="6">The sequence shown here is derived from an EMBL/GenBank/DDBJ whole genome shotgun (WGS) entry which is preliminary data.</text>
</comment>
<dbReference type="Gene3D" id="1.10.10.10">
    <property type="entry name" value="Winged helix-like DNA-binding domain superfamily/Winged helix DNA-binding domain"/>
    <property type="match status" value="1"/>
</dbReference>
<protein>
    <submittedName>
        <fullName evidence="6">LysR substrate-binding domain-containing protein</fullName>
    </submittedName>
</protein>
<evidence type="ECO:0000256" key="1">
    <source>
        <dbReference type="ARBA" id="ARBA00009437"/>
    </source>
</evidence>